<accession>A0A371CNQ4</accession>
<proteinExistence type="predicted"/>
<organism evidence="1 2">
    <name type="scientific">Lentinus brumalis</name>
    <dbReference type="NCBI Taxonomy" id="2498619"/>
    <lineage>
        <taxon>Eukaryota</taxon>
        <taxon>Fungi</taxon>
        <taxon>Dikarya</taxon>
        <taxon>Basidiomycota</taxon>
        <taxon>Agaricomycotina</taxon>
        <taxon>Agaricomycetes</taxon>
        <taxon>Polyporales</taxon>
        <taxon>Polyporaceae</taxon>
        <taxon>Lentinus</taxon>
    </lineage>
</organism>
<dbReference type="EMBL" id="KZ857498">
    <property type="protein sequence ID" value="RDX41901.1"/>
    <property type="molecule type" value="Genomic_DNA"/>
</dbReference>
<sequence>MTQLHLLSPLRGSLATQPCFSPPPFRRALDLLQGHFHASSCISRRMATSNSFGSILGTRAASITSKFPLYVFLAFFSPPSLSMSLSSRSVVALCDAPGAFNLGLKDVPARMPQRHQPEVRKAQCPRSEAKHCSPWIARLLEIRRHLCHPQQWPLKNASAMWRASAARDIVRAGWEEGLALTISMSLLKQSTYAGHCGDVRRSESWEFRMVRCHSPQSSVSPCACRPQPAPP</sequence>
<name>A0A371CNQ4_9APHY</name>
<evidence type="ECO:0000313" key="1">
    <source>
        <dbReference type="EMBL" id="RDX41901.1"/>
    </source>
</evidence>
<gene>
    <name evidence="1" type="ORF">OH76DRAFT_174359</name>
</gene>
<dbReference type="AlphaFoldDB" id="A0A371CNQ4"/>
<keyword evidence="2" id="KW-1185">Reference proteome</keyword>
<protein>
    <submittedName>
        <fullName evidence="1">Uncharacterized protein</fullName>
    </submittedName>
</protein>
<dbReference type="Proteomes" id="UP000256964">
    <property type="component" value="Unassembled WGS sequence"/>
</dbReference>
<evidence type="ECO:0000313" key="2">
    <source>
        <dbReference type="Proteomes" id="UP000256964"/>
    </source>
</evidence>
<reference evidence="1 2" key="1">
    <citation type="journal article" date="2018" name="Biotechnol. Biofuels">
        <title>Integrative visual omics of the white-rot fungus Polyporus brumalis exposes the biotechnological potential of its oxidative enzymes for delignifying raw plant biomass.</title>
        <authorList>
            <person name="Miyauchi S."/>
            <person name="Rancon A."/>
            <person name="Drula E."/>
            <person name="Hage H."/>
            <person name="Chaduli D."/>
            <person name="Favel A."/>
            <person name="Grisel S."/>
            <person name="Henrissat B."/>
            <person name="Herpoel-Gimbert I."/>
            <person name="Ruiz-Duenas F.J."/>
            <person name="Chevret D."/>
            <person name="Hainaut M."/>
            <person name="Lin J."/>
            <person name="Wang M."/>
            <person name="Pangilinan J."/>
            <person name="Lipzen A."/>
            <person name="Lesage-Meessen L."/>
            <person name="Navarro D."/>
            <person name="Riley R."/>
            <person name="Grigoriev I.V."/>
            <person name="Zhou S."/>
            <person name="Raouche S."/>
            <person name="Rosso M.N."/>
        </authorList>
    </citation>
    <scope>NUCLEOTIDE SEQUENCE [LARGE SCALE GENOMIC DNA]</scope>
    <source>
        <strain evidence="1 2">BRFM 1820</strain>
    </source>
</reference>